<evidence type="ECO:0000313" key="5">
    <source>
        <dbReference type="Proteomes" id="UP000595064"/>
    </source>
</evidence>
<reference evidence="3 4" key="1">
    <citation type="submission" date="2016-10" db="EMBL/GenBank/DDBJ databases">
        <authorList>
            <person name="de Groot N.N."/>
        </authorList>
    </citation>
    <scope>NUCLEOTIDE SEQUENCE [LARGE SCALE GENOMIC DNA]</scope>
    <source>
        <strain evidence="3 4">LMG 24775</strain>
    </source>
</reference>
<dbReference type="GeneID" id="94693491"/>
<dbReference type="EMBL" id="FNPE01000015">
    <property type="protein sequence ID" value="SDZ23967.1"/>
    <property type="molecule type" value="Genomic_DNA"/>
</dbReference>
<keyword evidence="1" id="KW-0812">Transmembrane</keyword>
<evidence type="ECO:0000313" key="2">
    <source>
        <dbReference type="EMBL" id="QPS83371.1"/>
    </source>
</evidence>
<name>A0A1H3RE53_9BURK</name>
<dbReference type="RefSeq" id="WP_016445252.1">
    <property type="nucleotide sequence ID" value="NZ_AP025556.1"/>
</dbReference>
<protein>
    <submittedName>
        <fullName evidence="2">DUF3149 domain-containing protein</fullName>
    </submittedName>
</protein>
<keyword evidence="1" id="KW-1133">Transmembrane helix</keyword>
<proteinExistence type="predicted"/>
<evidence type="ECO:0000256" key="1">
    <source>
        <dbReference type="SAM" id="Phobius"/>
    </source>
</evidence>
<keyword evidence="1" id="KW-0472">Membrane</keyword>
<organism evidence="3 4">
    <name type="scientific">Delftia lacustris</name>
    <dbReference type="NCBI Taxonomy" id="558537"/>
    <lineage>
        <taxon>Bacteria</taxon>
        <taxon>Pseudomonadati</taxon>
        <taxon>Pseudomonadota</taxon>
        <taxon>Betaproteobacteria</taxon>
        <taxon>Burkholderiales</taxon>
        <taxon>Comamonadaceae</taxon>
        <taxon>Delftia</taxon>
    </lineage>
</organism>
<dbReference type="KEGG" id="dla:I6G47_10020"/>
<dbReference type="AlphaFoldDB" id="A0A1H3RE53"/>
<dbReference type="Proteomes" id="UP000183417">
    <property type="component" value="Unassembled WGS sequence"/>
</dbReference>
<evidence type="ECO:0000313" key="4">
    <source>
        <dbReference type="Proteomes" id="UP000183417"/>
    </source>
</evidence>
<feature type="transmembrane region" description="Helical" evidence="1">
    <location>
        <begin position="12"/>
        <end position="32"/>
    </location>
</feature>
<dbReference type="Pfam" id="PF11346">
    <property type="entry name" value="DUF3149"/>
    <property type="match status" value="1"/>
</dbReference>
<reference evidence="2 5" key="2">
    <citation type="submission" date="2020-12" db="EMBL/GenBank/DDBJ databases">
        <title>FDA dAtabase for Regulatory Grade micrObial Sequences (FDA-ARGOS): Supporting development and validation of Infectious Disease Dx tests.</title>
        <authorList>
            <person name="Sproer C."/>
            <person name="Gronow S."/>
            <person name="Severitt S."/>
            <person name="Schroder I."/>
            <person name="Tallon L."/>
            <person name="Sadzewicz L."/>
            <person name="Zhao X."/>
            <person name="Boylan J."/>
            <person name="Ott S."/>
            <person name="Bowen H."/>
            <person name="Vavikolanu K."/>
            <person name="Mehta A."/>
            <person name="Aluvathingal J."/>
            <person name="Nadendla S."/>
            <person name="Lowell S."/>
            <person name="Myers T."/>
            <person name="Yan Y."/>
            <person name="Sichtig H."/>
        </authorList>
    </citation>
    <scope>NUCLEOTIDE SEQUENCE [LARGE SCALE GENOMIC DNA]</scope>
    <source>
        <strain evidence="2 5">FDAARGOS_890</strain>
    </source>
</reference>
<accession>A0A1H3RE53</accession>
<keyword evidence="5" id="KW-1185">Reference proteome</keyword>
<dbReference type="InterPro" id="IPR021494">
    <property type="entry name" value="DUF3149"/>
</dbReference>
<dbReference type="Proteomes" id="UP000595064">
    <property type="component" value="Chromosome"/>
</dbReference>
<dbReference type="EMBL" id="CP065748">
    <property type="protein sequence ID" value="QPS83371.1"/>
    <property type="molecule type" value="Genomic_DNA"/>
</dbReference>
<gene>
    <name evidence="2" type="ORF">I6G47_10020</name>
    <name evidence="3" type="ORF">SAMN05421547_115100</name>
</gene>
<sequence>MIDLFSTDYGLMSLGVIVFILIMAGFFLRLFLGKMKHVANKPLE</sequence>
<evidence type="ECO:0000313" key="3">
    <source>
        <dbReference type="EMBL" id="SDZ23967.1"/>
    </source>
</evidence>